<evidence type="ECO:0000256" key="1">
    <source>
        <dbReference type="ARBA" id="ARBA00022714"/>
    </source>
</evidence>
<dbReference type="InterPro" id="IPR041854">
    <property type="entry name" value="BFD-like_2Fe2S-bd_dom_sf"/>
</dbReference>
<reference evidence="5" key="1">
    <citation type="submission" date="2022-05" db="EMBL/GenBank/DDBJ databases">
        <authorList>
            <person name="Jo J.-H."/>
            <person name="Im W.-T."/>
        </authorList>
    </citation>
    <scope>NUCLEOTIDE SEQUENCE</scope>
    <source>
        <strain evidence="5">RB56-2</strain>
    </source>
</reference>
<dbReference type="Proteomes" id="UP001165383">
    <property type="component" value="Unassembled WGS sequence"/>
</dbReference>
<dbReference type="InterPro" id="IPR052371">
    <property type="entry name" value="BFD-associated_ferredoxin"/>
</dbReference>
<sequence length="72" mass="7869">MIVCVCNAIREDELRAVARDGAAEPLAAYKVLGCEPLCGCCLDYAQEVIDDEQRKPARRNRSSVVVTFPKAA</sequence>
<organism evidence="5 6">
    <name type="scientific">Sphingomonas brevis</name>
    <dbReference type="NCBI Taxonomy" id="2908206"/>
    <lineage>
        <taxon>Bacteria</taxon>
        <taxon>Pseudomonadati</taxon>
        <taxon>Pseudomonadota</taxon>
        <taxon>Alphaproteobacteria</taxon>
        <taxon>Sphingomonadales</taxon>
        <taxon>Sphingomonadaceae</taxon>
        <taxon>Sphingomonas</taxon>
    </lineage>
</organism>
<evidence type="ECO:0000256" key="3">
    <source>
        <dbReference type="ARBA" id="ARBA00023004"/>
    </source>
</evidence>
<gene>
    <name evidence="5" type="ORF">LZ518_00140</name>
</gene>
<keyword evidence="1" id="KW-0001">2Fe-2S</keyword>
<evidence type="ECO:0000313" key="6">
    <source>
        <dbReference type="Proteomes" id="UP001165383"/>
    </source>
</evidence>
<protein>
    <recommendedName>
        <fullName evidence="7">(2Fe-2S)-binding protein</fullName>
    </recommendedName>
</protein>
<evidence type="ECO:0000256" key="4">
    <source>
        <dbReference type="ARBA" id="ARBA00023014"/>
    </source>
</evidence>
<name>A0ABT0S605_9SPHN</name>
<accession>A0ABT0S605</accession>
<dbReference type="RefSeq" id="WP_249914035.1">
    <property type="nucleotide sequence ID" value="NZ_JAMGBB010000001.1"/>
</dbReference>
<keyword evidence="6" id="KW-1185">Reference proteome</keyword>
<keyword evidence="2" id="KW-0479">Metal-binding</keyword>
<dbReference type="PANTHER" id="PTHR37424:SF1">
    <property type="entry name" value="BACTERIOFERRITIN-ASSOCIATED FERREDOXIN"/>
    <property type="match status" value="1"/>
</dbReference>
<dbReference type="Gene3D" id="1.10.10.1100">
    <property type="entry name" value="BFD-like [2Fe-2S]-binding domain"/>
    <property type="match status" value="1"/>
</dbReference>
<keyword evidence="3" id="KW-0408">Iron</keyword>
<proteinExistence type="predicted"/>
<evidence type="ECO:0000313" key="5">
    <source>
        <dbReference type="EMBL" id="MCL6739551.1"/>
    </source>
</evidence>
<evidence type="ECO:0008006" key="7">
    <source>
        <dbReference type="Google" id="ProtNLM"/>
    </source>
</evidence>
<evidence type="ECO:0000256" key="2">
    <source>
        <dbReference type="ARBA" id="ARBA00022723"/>
    </source>
</evidence>
<keyword evidence="4" id="KW-0411">Iron-sulfur</keyword>
<dbReference type="PANTHER" id="PTHR37424">
    <property type="entry name" value="BACTERIOFERRITIN-ASSOCIATED FERREDOXIN"/>
    <property type="match status" value="1"/>
</dbReference>
<comment type="caution">
    <text evidence="5">The sequence shown here is derived from an EMBL/GenBank/DDBJ whole genome shotgun (WGS) entry which is preliminary data.</text>
</comment>
<dbReference type="EMBL" id="JAMGBB010000001">
    <property type="protein sequence ID" value="MCL6739551.1"/>
    <property type="molecule type" value="Genomic_DNA"/>
</dbReference>